<dbReference type="EMBL" id="MU865023">
    <property type="protein sequence ID" value="KAK4459964.1"/>
    <property type="molecule type" value="Genomic_DNA"/>
</dbReference>
<organism evidence="2 3">
    <name type="scientific">Cladorrhinum samala</name>
    <dbReference type="NCBI Taxonomy" id="585594"/>
    <lineage>
        <taxon>Eukaryota</taxon>
        <taxon>Fungi</taxon>
        <taxon>Dikarya</taxon>
        <taxon>Ascomycota</taxon>
        <taxon>Pezizomycotina</taxon>
        <taxon>Sordariomycetes</taxon>
        <taxon>Sordariomycetidae</taxon>
        <taxon>Sordariales</taxon>
        <taxon>Podosporaceae</taxon>
        <taxon>Cladorrhinum</taxon>
    </lineage>
</organism>
<reference evidence="2" key="1">
    <citation type="journal article" date="2023" name="Mol. Phylogenet. Evol.">
        <title>Genome-scale phylogeny and comparative genomics of the fungal order Sordariales.</title>
        <authorList>
            <person name="Hensen N."/>
            <person name="Bonometti L."/>
            <person name="Westerberg I."/>
            <person name="Brannstrom I.O."/>
            <person name="Guillou S."/>
            <person name="Cros-Aarteil S."/>
            <person name="Calhoun S."/>
            <person name="Haridas S."/>
            <person name="Kuo A."/>
            <person name="Mondo S."/>
            <person name="Pangilinan J."/>
            <person name="Riley R."/>
            <person name="LaButti K."/>
            <person name="Andreopoulos B."/>
            <person name="Lipzen A."/>
            <person name="Chen C."/>
            <person name="Yan M."/>
            <person name="Daum C."/>
            <person name="Ng V."/>
            <person name="Clum A."/>
            <person name="Steindorff A."/>
            <person name="Ohm R.A."/>
            <person name="Martin F."/>
            <person name="Silar P."/>
            <person name="Natvig D.O."/>
            <person name="Lalanne C."/>
            <person name="Gautier V."/>
            <person name="Ament-Velasquez S.L."/>
            <person name="Kruys A."/>
            <person name="Hutchinson M.I."/>
            <person name="Powell A.J."/>
            <person name="Barry K."/>
            <person name="Miller A.N."/>
            <person name="Grigoriev I.V."/>
            <person name="Debuchy R."/>
            <person name="Gladieux P."/>
            <person name="Hiltunen Thoren M."/>
            <person name="Johannesson H."/>
        </authorList>
    </citation>
    <scope>NUCLEOTIDE SEQUENCE</scope>
    <source>
        <strain evidence="2">PSN324</strain>
    </source>
</reference>
<accession>A0AAV9HH13</accession>
<evidence type="ECO:0000313" key="3">
    <source>
        <dbReference type="Proteomes" id="UP001321749"/>
    </source>
</evidence>
<dbReference type="AlphaFoldDB" id="A0AAV9HH13"/>
<name>A0AAV9HH13_9PEZI</name>
<proteinExistence type="predicted"/>
<evidence type="ECO:0000313" key="2">
    <source>
        <dbReference type="EMBL" id="KAK4459964.1"/>
    </source>
</evidence>
<protein>
    <submittedName>
        <fullName evidence="2">Uncharacterized protein</fullName>
    </submittedName>
</protein>
<feature type="region of interest" description="Disordered" evidence="1">
    <location>
        <begin position="1"/>
        <end position="21"/>
    </location>
</feature>
<gene>
    <name evidence="2" type="ORF">QBC42DRAFT_182114</name>
</gene>
<comment type="caution">
    <text evidence="2">The sequence shown here is derived from an EMBL/GenBank/DDBJ whole genome shotgun (WGS) entry which is preliminary data.</text>
</comment>
<keyword evidence="3" id="KW-1185">Reference proteome</keyword>
<reference evidence="2" key="2">
    <citation type="submission" date="2023-06" db="EMBL/GenBank/DDBJ databases">
        <authorList>
            <consortium name="Lawrence Berkeley National Laboratory"/>
            <person name="Mondo S.J."/>
            <person name="Hensen N."/>
            <person name="Bonometti L."/>
            <person name="Westerberg I."/>
            <person name="Brannstrom I.O."/>
            <person name="Guillou S."/>
            <person name="Cros-Aarteil S."/>
            <person name="Calhoun S."/>
            <person name="Haridas S."/>
            <person name="Kuo A."/>
            <person name="Pangilinan J."/>
            <person name="Riley R."/>
            <person name="Labutti K."/>
            <person name="Andreopoulos B."/>
            <person name="Lipzen A."/>
            <person name="Chen C."/>
            <person name="Yanf M."/>
            <person name="Daum C."/>
            <person name="Ng V."/>
            <person name="Clum A."/>
            <person name="Steindorff A."/>
            <person name="Ohm R."/>
            <person name="Martin F."/>
            <person name="Silar P."/>
            <person name="Natvig D."/>
            <person name="Lalanne C."/>
            <person name="Gautier V."/>
            <person name="Ament-Velasquez S.L."/>
            <person name="Kruys A."/>
            <person name="Hutchinson M.I."/>
            <person name="Powell A.J."/>
            <person name="Barry K."/>
            <person name="Miller A.N."/>
            <person name="Grigoriev I.V."/>
            <person name="Debuchy R."/>
            <person name="Gladieux P."/>
            <person name="Thoren M.H."/>
            <person name="Johannesson H."/>
        </authorList>
    </citation>
    <scope>NUCLEOTIDE SEQUENCE</scope>
    <source>
        <strain evidence="2">PSN324</strain>
    </source>
</reference>
<sequence>MHGSSCPKCGAASDGSNKSCGSCGAVCVSLLSSPPSPSHTFNLFIPPPPHPFCIFFFLVNI</sequence>
<evidence type="ECO:0000256" key="1">
    <source>
        <dbReference type="SAM" id="MobiDB-lite"/>
    </source>
</evidence>
<dbReference type="Proteomes" id="UP001321749">
    <property type="component" value="Unassembled WGS sequence"/>
</dbReference>